<reference evidence="2 3" key="1">
    <citation type="journal article" date="2017" name="Int. J. Syst. Evol. Microbiol.">
        <title>Photobacterium alginatilyticum sp. nov., a marine bacterium isolated from bottom seawater.</title>
        <authorList>
            <person name="Wang X."/>
            <person name="Wang Y."/>
            <person name="Yang X."/>
            <person name="Sun H."/>
            <person name="Li B."/>
            <person name="Zhang X.H."/>
        </authorList>
    </citation>
    <scope>NUCLEOTIDE SEQUENCE [LARGE SCALE GENOMIC DNA]</scope>
    <source>
        <strain evidence="2 3">P03D4</strain>
    </source>
</reference>
<dbReference type="Pfam" id="PF10544">
    <property type="entry name" value="T5orf172"/>
    <property type="match status" value="1"/>
</dbReference>
<evidence type="ECO:0000259" key="1">
    <source>
        <dbReference type="SMART" id="SM00974"/>
    </source>
</evidence>
<dbReference type="InterPro" id="IPR018306">
    <property type="entry name" value="Phage_T5_Orf172_DNA-bd"/>
</dbReference>
<accession>A0ABW9YMA9</accession>
<dbReference type="SMART" id="SM00974">
    <property type="entry name" value="T5orf172"/>
    <property type="match status" value="1"/>
</dbReference>
<dbReference type="Proteomes" id="UP000738517">
    <property type="component" value="Unassembled WGS sequence"/>
</dbReference>
<organism evidence="2 3">
    <name type="scientific">Photobacterium alginatilyticum</name>
    <dbReference type="NCBI Taxonomy" id="1775171"/>
    <lineage>
        <taxon>Bacteria</taxon>
        <taxon>Pseudomonadati</taxon>
        <taxon>Pseudomonadota</taxon>
        <taxon>Gammaproteobacteria</taxon>
        <taxon>Vibrionales</taxon>
        <taxon>Vibrionaceae</taxon>
        <taxon>Photobacterium</taxon>
    </lineage>
</organism>
<name>A0ABW9YMA9_9GAMM</name>
<dbReference type="EMBL" id="RSEJ01000018">
    <property type="protein sequence ID" value="NBI54199.1"/>
    <property type="molecule type" value="Genomic_DNA"/>
</dbReference>
<sequence>MSVQLPQEFQGYGYIYLFVNENNPNEIKIGFSKDPITRRQQLHTTGTAQPMYIKYLWAVKDMREAERVAHYRMRGHRINDQREFFNIVTEDGALELEVPHQHYGGHDLADVYLDCLRNLIEDDWEYCGIHYERKDISEVVEKYNFDQVMSKKYNSF</sequence>
<keyword evidence="3" id="KW-1185">Reference proteome</keyword>
<comment type="caution">
    <text evidence="2">The sequence shown here is derived from an EMBL/GenBank/DDBJ whole genome shotgun (WGS) entry which is preliminary data.</text>
</comment>
<evidence type="ECO:0000313" key="3">
    <source>
        <dbReference type="Proteomes" id="UP000738517"/>
    </source>
</evidence>
<dbReference type="RefSeq" id="WP_160653774.1">
    <property type="nucleotide sequence ID" value="NZ_RSEJ01000018.1"/>
</dbReference>
<evidence type="ECO:0000313" key="2">
    <source>
        <dbReference type="EMBL" id="NBI54199.1"/>
    </source>
</evidence>
<proteinExistence type="predicted"/>
<feature type="domain" description="Bacteriophage T5 Orf172 DNA-binding" evidence="1">
    <location>
        <begin position="21"/>
        <end position="100"/>
    </location>
</feature>
<protein>
    <submittedName>
        <fullName evidence="2">GIY-YIG nuclease family protein</fullName>
    </submittedName>
</protein>
<gene>
    <name evidence="2" type="ORF">EIZ48_16755</name>
</gene>